<dbReference type="PANTHER" id="PTHR13437">
    <property type="entry name" value="NUCLEOPORIN P58/P45 NUCLEOPORIN-LIKE PROTEIN 1"/>
    <property type="match status" value="1"/>
</dbReference>
<reference evidence="9 10" key="2">
    <citation type="journal article" date="2014" name="J. Gen. Appl. Microbiol.">
        <title>The early diverging ascomycetous budding yeast Saitoella complicata has three histone deacetylases belonging to the Clr6, Hos2, and Rpd3 lineages.</title>
        <authorList>
            <person name="Nishida H."/>
            <person name="Matsumoto T."/>
            <person name="Kondo S."/>
            <person name="Hamamoto M."/>
            <person name="Yoshikawa H."/>
        </authorList>
    </citation>
    <scope>NUCLEOTIDE SEQUENCE [LARGE SCALE GENOMIC DNA]</scope>
    <source>
        <strain evidence="9 10">NRRL Y-17804</strain>
    </source>
</reference>
<evidence type="ECO:0000313" key="10">
    <source>
        <dbReference type="Proteomes" id="UP000033140"/>
    </source>
</evidence>
<keyword evidence="3" id="KW-0509">mRNA transport</keyword>
<evidence type="ECO:0000256" key="1">
    <source>
        <dbReference type="ARBA" id="ARBA00004567"/>
    </source>
</evidence>
<keyword evidence="6" id="KW-0906">Nuclear pore complex</keyword>
<dbReference type="Proteomes" id="UP000033140">
    <property type="component" value="Unassembled WGS sequence"/>
</dbReference>
<dbReference type="GO" id="GO:0005643">
    <property type="term" value="C:nuclear pore"/>
    <property type="evidence" value="ECO:0007669"/>
    <property type="project" value="UniProtKB-SubCell"/>
</dbReference>
<organism evidence="9 10">
    <name type="scientific">Saitoella complicata (strain BCRC 22490 / CBS 7301 / JCM 7358 / NBRC 10748 / NRRL Y-17804)</name>
    <dbReference type="NCBI Taxonomy" id="698492"/>
    <lineage>
        <taxon>Eukaryota</taxon>
        <taxon>Fungi</taxon>
        <taxon>Dikarya</taxon>
        <taxon>Ascomycota</taxon>
        <taxon>Taphrinomycotina</taxon>
        <taxon>Taphrinomycotina incertae sedis</taxon>
        <taxon>Saitoella</taxon>
    </lineage>
</organism>
<dbReference type="GO" id="GO:0017056">
    <property type="term" value="F:structural constituent of nuclear pore"/>
    <property type="evidence" value="ECO:0007669"/>
    <property type="project" value="InterPro"/>
</dbReference>
<proteinExistence type="predicted"/>
<dbReference type="AlphaFoldDB" id="A0A0E9NSF3"/>
<name>A0A0E9NSF3_SAICN</name>
<feature type="region of interest" description="Disordered" evidence="8">
    <location>
        <begin position="157"/>
        <end position="181"/>
    </location>
</feature>
<evidence type="ECO:0000256" key="7">
    <source>
        <dbReference type="ARBA" id="ARBA00023242"/>
    </source>
</evidence>
<reference evidence="9 10" key="1">
    <citation type="journal article" date="2011" name="J. Gen. Appl. Microbiol.">
        <title>Draft genome sequencing of the enigmatic yeast Saitoella complicata.</title>
        <authorList>
            <person name="Nishida H."/>
            <person name="Hamamoto M."/>
            <person name="Sugiyama J."/>
        </authorList>
    </citation>
    <scope>NUCLEOTIDE SEQUENCE [LARGE SCALE GENOMIC DNA]</scope>
    <source>
        <strain evidence="9 10">NRRL Y-17804</strain>
    </source>
</reference>
<evidence type="ECO:0000256" key="6">
    <source>
        <dbReference type="ARBA" id="ARBA00023132"/>
    </source>
</evidence>
<feature type="compositionally biased region" description="Low complexity" evidence="8">
    <location>
        <begin position="1"/>
        <end position="22"/>
    </location>
</feature>
<feature type="compositionally biased region" description="Low complexity" evidence="8">
    <location>
        <begin position="74"/>
        <end position="97"/>
    </location>
</feature>
<keyword evidence="7" id="KW-0539">Nucleus</keyword>
<evidence type="ECO:0000256" key="3">
    <source>
        <dbReference type="ARBA" id="ARBA00022816"/>
    </source>
</evidence>
<feature type="compositionally biased region" description="Low complexity" evidence="8">
    <location>
        <begin position="168"/>
        <end position="180"/>
    </location>
</feature>
<evidence type="ECO:0000256" key="4">
    <source>
        <dbReference type="ARBA" id="ARBA00022927"/>
    </source>
</evidence>
<reference evidence="9 10" key="3">
    <citation type="journal article" date="2015" name="Genome Announc.">
        <title>Draft Genome Sequence of the Archiascomycetous Yeast Saitoella complicata.</title>
        <authorList>
            <person name="Yamauchi K."/>
            <person name="Kondo S."/>
            <person name="Hamamoto M."/>
            <person name="Takahashi Y."/>
            <person name="Ogura Y."/>
            <person name="Hayashi T."/>
            <person name="Nishida H."/>
        </authorList>
    </citation>
    <scope>NUCLEOTIDE SEQUENCE [LARGE SCALE GENOMIC DNA]</scope>
    <source>
        <strain evidence="9 10">NRRL Y-17804</strain>
    </source>
</reference>
<dbReference type="RefSeq" id="XP_019027217.1">
    <property type="nucleotide sequence ID" value="XM_019170392.1"/>
</dbReference>
<evidence type="ECO:0000256" key="2">
    <source>
        <dbReference type="ARBA" id="ARBA00022448"/>
    </source>
</evidence>
<accession>A0A0E9NSF3</accession>
<evidence type="ECO:0000313" key="9">
    <source>
        <dbReference type="EMBL" id="GAO52703.1"/>
    </source>
</evidence>
<comment type="subcellular location">
    <subcellularLocation>
        <location evidence="1">Nucleus</location>
        <location evidence="1">Nuclear pore complex</location>
    </subcellularLocation>
</comment>
<dbReference type="STRING" id="698492.A0A0E9NSF3"/>
<dbReference type="Gene3D" id="6.10.140.1350">
    <property type="match status" value="1"/>
</dbReference>
<dbReference type="InterPro" id="IPR024882">
    <property type="entry name" value="NUP58/p45/49"/>
</dbReference>
<keyword evidence="5" id="KW-0811">Translocation</keyword>
<protein>
    <recommendedName>
        <fullName evidence="11">Nucleoporin Nup54 alpha-helical domain-containing protein</fullName>
    </recommendedName>
</protein>
<dbReference type="GO" id="GO:0008139">
    <property type="term" value="F:nuclear localization sequence binding"/>
    <property type="evidence" value="ECO:0007669"/>
    <property type="project" value="InterPro"/>
</dbReference>
<sequence>MFGQQAAQSSASPFSFGSTPAAGSTANATPSFGAAPGTTRPTMAGAMGFNGTAQAGAGTNMFGGRSDMPTLSFGGAQAQQQHFGSTQPQQTGFATAQTQQPAAGAFGGGQFGQTQAQQPAFGGLSAGLFGQSQTQQSATGGLGGGLFGQTQTPVVGTQSMGFGGFGGQQQQQQMPQMQQQNASNITLNTRYSDLPPDAQKLLDEMDKFIATQTMLADDLSARLPTQNTSISTILNDVQEVNRKLRTTQSFLSTDQTSLRALREVVDNDSNNARVATRLVDGLRTGGIPRSAEPMIQYFAEQATEMEYRLQGYAGVIQEIGRHLETVEYTHEGNKKGEVLLGALREQQSSFMNLSAGVADVHNEIRALESNRTGA</sequence>
<dbReference type="EMBL" id="BACD03000081">
    <property type="protein sequence ID" value="GAO52703.1"/>
    <property type="molecule type" value="Genomic_DNA"/>
</dbReference>
<evidence type="ECO:0000256" key="5">
    <source>
        <dbReference type="ARBA" id="ARBA00023010"/>
    </source>
</evidence>
<dbReference type="GO" id="GO:0051028">
    <property type="term" value="P:mRNA transport"/>
    <property type="evidence" value="ECO:0007669"/>
    <property type="project" value="UniProtKB-KW"/>
</dbReference>
<evidence type="ECO:0008006" key="11">
    <source>
        <dbReference type="Google" id="ProtNLM"/>
    </source>
</evidence>
<feature type="region of interest" description="Disordered" evidence="8">
    <location>
        <begin position="1"/>
        <end position="97"/>
    </location>
</feature>
<keyword evidence="10" id="KW-1185">Reference proteome</keyword>
<comment type="caution">
    <text evidence="9">The sequence shown here is derived from an EMBL/GenBank/DDBJ whole genome shotgun (WGS) entry which is preliminary data.</text>
</comment>
<dbReference type="PANTHER" id="PTHR13437:SF2">
    <property type="entry name" value="NUCLEOPORIN P58_P45"/>
    <property type="match status" value="1"/>
</dbReference>
<dbReference type="OrthoDB" id="2538017at2759"/>
<dbReference type="OMA" id="RDNTDVF"/>
<gene>
    <name evidence="9" type="ORF">G7K_6774-t1</name>
</gene>
<dbReference type="GO" id="GO:0015031">
    <property type="term" value="P:protein transport"/>
    <property type="evidence" value="ECO:0007669"/>
    <property type="project" value="UniProtKB-KW"/>
</dbReference>
<keyword evidence="4" id="KW-0653">Protein transport</keyword>
<evidence type="ECO:0000256" key="8">
    <source>
        <dbReference type="SAM" id="MobiDB-lite"/>
    </source>
</evidence>
<keyword evidence="2" id="KW-0813">Transport</keyword>